<gene>
    <name evidence="6" type="ORF">NC662_03405</name>
</gene>
<evidence type="ECO:0000256" key="2">
    <source>
        <dbReference type="ARBA" id="ARBA00022801"/>
    </source>
</evidence>
<evidence type="ECO:0000256" key="3">
    <source>
        <dbReference type="ARBA" id="ARBA00022825"/>
    </source>
</evidence>
<feature type="domain" description="Peptidase S9 prolyl oligopeptidase catalytic" evidence="4">
    <location>
        <begin position="395"/>
        <end position="602"/>
    </location>
</feature>
<organism evidence="6 7">
    <name type="scientific">Haloarcula argentinensis</name>
    <dbReference type="NCBI Taxonomy" id="43776"/>
    <lineage>
        <taxon>Archaea</taxon>
        <taxon>Methanobacteriati</taxon>
        <taxon>Methanobacteriota</taxon>
        <taxon>Stenosarchaea group</taxon>
        <taxon>Halobacteria</taxon>
        <taxon>Halobacteriales</taxon>
        <taxon>Haloarculaceae</taxon>
        <taxon>Haloarcula</taxon>
    </lineage>
</organism>
<keyword evidence="2" id="KW-0378">Hydrolase</keyword>
<dbReference type="PRINTS" id="PR00862">
    <property type="entry name" value="PROLIGOPTASE"/>
</dbReference>
<evidence type="ECO:0000259" key="5">
    <source>
        <dbReference type="Pfam" id="PF02897"/>
    </source>
</evidence>
<sequence length="603" mass="66198">MTAYDLSRYLNVRSAYGSSFAPDGTLAFLMNTTGVAQLWSLTEPQGWPEQLTFYDDTVSFVDYSPERQELVFGMDEGGNERAQLYRLDADGHVHELTGMPDAKHRWGGWSPDGERFAFASNRRDEAVFDIYVQDRDATGDDAELVWEGDGWLSVGGFSPDGERLLVSEAHSSFDQDIYVLDIDNGDLSHLTPHEGKVRYTSASWGPEGDAVYLVTDAESDTLELARLSLDGDLDIVRSDDQWNIDGVALDKDSGRLVYSRNVDGYNELTVGELTGPTTIETFPTPDLPGGLAGGVSWGPDAERFAVSVTGRTVNTNVFVVEAETGESEQWTAASTAGIPRETFIEPDVVRFDSFDGREIPALFSLPDGAANESGTAGETPVIVDIHGGPESQRRPSFSGLTQYFLSRGYAVFEPNVRGSTGYGKAYTHLDDVEKRMDSVKDLRAGVDWLHDHPAVDPDRIVAMGGSYGGFMVLAALTEYPDLWAAGVDVVGIANFVTFLENTGDWRRELREAEYGSLETDREFLESISPINNVDRIDAPLFVLHGANDPRVPVGEAEQIAEQAAEQGVPVEKLVFDDEGHGISKRENRIEAYTAVVEFLDEHV</sequence>
<evidence type="ECO:0000259" key="4">
    <source>
        <dbReference type="Pfam" id="PF00326"/>
    </source>
</evidence>
<evidence type="ECO:0000313" key="6">
    <source>
        <dbReference type="EMBL" id="MDS0252759.1"/>
    </source>
</evidence>
<dbReference type="PANTHER" id="PTHR42776">
    <property type="entry name" value="SERINE PEPTIDASE S9 FAMILY MEMBER"/>
    <property type="match status" value="1"/>
</dbReference>
<feature type="domain" description="Peptidase S9A N-terminal" evidence="5">
    <location>
        <begin position="58"/>
        <end position="331"/>
    </location>
</feature>
<keyword evidence="1" id="KW-0645">Protease</keyword>
<dbReference type="InterPro" id="IPR023302">
    <property type="entry name" value="Pept_S9A_N"/>
</dbReference>
<dbReference type="InterPro" id="IPR029058">
    <property type="entry name" value="AB_hydrolase_fold"/>
</dbReference>
<reference evidence="6 7" key="1">
    <citation type="submission" date="2022-06" db="EMBL/GenBank/DDBJ databases">
        <title>Haloarcula sp. a new haloarchaeum isolate from saline soil.</title>
        <authorList>
            <person name="Strakova D."/>
            <person name="Galisteo C."/>
            <person name="Sanchez-Porro C."/>
            <person name="Ventosa A."/>
        </authorList>
    </citation>
    <scope>NUCLEOTIDE SEQUENCE [LARGE SCALE GENOMIC DNA]</scope>
    <source>
        <strain evidence="6 7">JCM 15760</strain>
    </source>
</reference>
<comment type="caution">
    <text evidence="6">The sequence shown here is derived from an EMBL/GenBank/DDBJ whole genome shotgun (WGS) entry which is preliminary data.</text>
</comment>
<name>A0ABU2EWU9_HALAR</name>
<dbReference type="RefSeq" id="WP_005535438.1">
    <property type="nucleotide sequence ID" value="NZ_BAABDY010000003.1"/>
</dbReference>
<dbReference type="InterPro" id="IPR011042">
    <property type="entry name" value="6-blade_b-propeller_TolB-like"/>
</dbReference>
<evidence type="ECO:0000313" key="7">
    <source>
        <dbReference type="Proteomes" id="UP001248536"/>
    </source>
</evidence>
<dbReference type="EMBL" id="JAMQCP010000001">
    <property type="protein sequence ID" value="MDS0252759.1"/>
    <property type="molecule type" value="Genomic_DNA"/>
</dbReference>
<proteinExistence type="predicted"/>
<dbReference type="Gene3D" id="3.40.50.1820">
    <property type="entry name" value="alpha/beta hydrolase"/>
    <property type="match status" value="1"/>
</dbReference>
<dbReference type="InterPro" id="IPR002470">
    <property type="entry name" value="Peptidase_S9A"/>
</dbReference>
<dbReference type="Pfam" id="PF00326">
    <property type="entry name" value="Peptidase_S9"/>
    <property type="match status" value="1"/>
</dbReference>
<keyword evidence="3" id="KW-0720">Serine protease</keyword>
<evidence type="ECO:0000256" key="1">
    <source>
        <dbReference type="ARBA" id="ARBA00022670"/>
    </source>
</evidence>
<dbReference type="Proteomes" id="UP001248536">
    <property type="component" value="Unassembled WGS sequence"/>
</dbReference>
<dbReference type="SUPFAM" id="SSF53474">
    <property type="entry name" value="alpha/beta-Hydrolases"/>
    <property type="match status" value="1"/>
</dbReference>
<dbReference type="Pfam" id="PF02897">
    <property type="entry name" value="Peptidase_S9_N"/>
    <property type="match status" value="1"/>
</dbReference>
<protein>
    <submittedName>
        <fullName evidence="6">S9 family peptidase</fullName>
    </submittedName>
</protein>
<dbReference type="PANTHER" id="PTHR42776:SF27">
    <property type="entry name" value="DIPEPTIDYL PEPTIDASE FAMILY MEMBER 6"/>
    <property type="match status" value="1"/>
</dbReference>
<dbReference type="SUPFAM" id="SSF82171">
    <property type="entry name" value="DPP6 N-terminal domain-like"/>
    <property type="match status" value="1"/>
</dbReference>
<accession>A0ABU2EWU9</accession>
<keyword evidence="7" id="KW-1185">Reference proteome</keyword>
<dbReference type="Gene3D" id="2.120.10.30">
    <property type="entry name" value="TolB, C-terminal domain"/>
    <property type="match status" value="1"/>
</dbReference>
<dbReference type="InterPro" id="IPR001375">
    <property type="entry name" value="Peptidase_S9_cat"/>
</dbReference>